<reference evidence="6 7" key="1">
    <citation type="submission" date="2017-10" db="EMBL/GenBank/DDBJ databases">
        <title>Integration of genomic and chemical information greatly accelerates assignment of the full stereostructure of myelolactone, a potent inhibitor of myeloma from a marine-derived Micromonospora.</title>
        <authorList>
            <person name="Kim M.C."/>
            <person name="Machado H."/>
            <person name="Jensen P.R."/>
            <person name="Fenical W."/>
        </authorList>
    </citation>
    <scope>NUCLEOTIDE SEQUENCE [LARGE SCALE GENOMIC DNA]</scope>
    <source>
        <strain evidence="6 7">CNY-010</strain>
    </source>
</reference>
<dbReference type="AlphaFoldDB" id="A0A386WEU3"/>
<comment type="cofactor">
    <cofactor evidence="1">
        <name>pyridoxal 5'-phosphate</name>
        <dbReference type="ChEBI" id="CHEBI:597326"/>
    </cofactor>
</comment>
<dbReference type="KEGG" id="mtua:CSH63_05010"/>
<proteinExistence type="inferred from homology"/>
<evidence type="ECO:0000313" key="7">
    <source>
        <dbReference type="Proteomes" id="UP000267804"/>
    </source>
</evidence>
<dbReference type="InterPro" id="IPR015421">
    <property type="entry name" value="PyrdxlP-dep_Trfase_major"/>
</dbReference>
<keyword evidence="2 6" id="KW-0032">Aminotransferase</keyword>
<evidence type="ECO:0000256" key="2">
    <source>
        <dbReference type="ARBA" id="ARBA00022576"/>
    </source>
</evidence>
<dbReference type="Gene3D" id="3.40.640.10">
    <property type="entry name" value="Type I PLP-dependent aspartate aminotransferase-like (Major domain)"/>
    <property type="match status" value="2"/>
</dbReference>
<dbReference type="Pfam" id="PF00202">
    <property type="entry name" value="Aminotran_3"/>
    <property type="match status" value="1"/>
</dbReference>
<dbReference type="InterPro" id="IPR015424">
    <property type="entry name" value="PyrdxlP-dep_Trfase"/>
</dbReference>
<dbReference type="Proteomes" id="UP000267804">
    <property type="component" value="Chromosome"/>
</dbReference>
<dbReference type="InterPro" id="IPR015422">
    <property type="entry name" value="PyrdxlP-dep_Trfase_small"/>
</dbReference>
<evidence type="ECO:0000313" key="6">
    <source>
        <dbReference type="EMBL" id="AYF26827.1"/>
    </source>
</evidence>
<dbReference type="InterPro" id="IPR050103">
    <property type="entry name" value="Class-III_PLP-dep_AT"/>
</dbReference>
<evidence type="ECO:0000256" key="4">
    <source>
        <dbReference type="ARBA" id="ARBA00022898"/>
    </source>
</evidence>
<dbReference type="Gene3D" id="3.90.1150.10">
    <property type="entry name" value="Aspartate Aminotransferase, domain 1"/>
    <property type="match status" value="2"/>
</dbReference>
<evidence type="ECO:0000256" key="5">
    <source>
        <dbReference type="RuleBase" id="RU003560"/>
    </source>
</evidence>
<keyword evidence="3 6" id="KW-0808">Transferase</keyword>
<dbReference type="InterPro" id="IPR005814">
    <property type="entry name" value="Aminotrans_3"/>
</dbReference>
<dbReference type="GO" id="GO:0008483">
    <property type="term" value="F:transaminase activity"/>
    <property type="evidence" value="ECO:0007669"/>
    <property type="project" value="UniProtKB-KW"/>
</dbReference>
<dbReference type="SUPFAM" id="SSF53383">
    <property type="entry name" value="PLP-dependent transferases"/>
    <property type="match status" value="1"/>
</dbReference>
<dbReference type="GO" id="GO:0030170">
    <property type="term" value="F:pyridoxal phosphate binding"/>
    <property type="evidence" value="ECO:0007669"/>
    <property type="project" value="InterPro"/>
</dbReference>
<evidence type="ECO:0000256" key="3">
    <source>
        <dbReference type="ARBA" id="ARBA00022679"/>
    </source>
</evidence>
<comment type="similarity">
    <text evidence="5">Belongs to the class-III pyridoxal-phosphate-dependent aminotransferase family.</text>
</comment>
<name>A0A386WEU3_9ACTN</name>
<evidence type="ECO:0000256" key="1">
    <source>
        <dbReference type="ARBA" id="ARBA00001933"/>
    </source>
</evidence>
<sequence length="523" mass="55606">MAVPAGERVYADHVLNGWLASVGLGVEYTRAAGNTLYLTENGAEVPVLDHVCGFGSLIFGHNDPEIAAFAKACLDQQVPVFAQLSVQSRASEIAATLNAIVRRETGDERAYSAVFANTGAEAIEICMKHAELERQDRIAVLAAEIGTNTEKARAAVRAGTVTRIEAAKPADGLPKNVAEFDALVAAIVRRNGEVTAGKPVFLALANAFHGKLVASVQLTQNPQWRSPFTALASTVRFLDPERPEAIRPAADDLRQSLLDIELVGGVVRVVARDFPVVGAFFVEPVQGANGMRPLSEPVAREIRAACDALGCPLVVDEIHSGMGRTGAFLASSHVGLRGDYYTLAKSLGGGIAKTSVALVSQDRFRPAFEVIHSSTFAKDGFSSAIAVKVLDMLEADGGRAYQVAAERGQRLRAMLDAVAADFPGVVTAVNGLGLMLGMQFADQSANDSHVIAEMARSGVLGHTLAGYVLRVHRVRLLPVGPSTNSVRFEPSIHLTDDEIAQTEAALRDLCTILRDRDGDRLVS</sequence>
<keyword evidence="4 5" id="KW-0663">Pyridoxal phosphate</keyword>
<accession>A0A386WEU3</accession>
<gene>
    <name evidence="6" type="ORF">CSH63_05010</name>
</gene>
<dbReference type="PIRSF" id="PIRSF000521">
    <property type="entry name" value="Transaminase_4ab_Lys_Orn"/>
    <property type="match status" value="1"/>
</dbReference>
<dbReference type="PANTHER" id="PTHR11986:SF79">
    <property type="entry name" value="ACETYLORNITHINE AMINOTRANSFERASE, MITOCHONDRIAL"/>
    <property type="match status" value="1"/>
</dbReference>
<dbReference type="PANTHER" id="PTHR11986">
    <property type="entry name" value="AMINOTRANSFERASE CLASS III"/>
    <property type="match status" value="1"/>
</dbReference>
<protein>
    <submittedName>
        <fullName evidence="6">Aspartate aminotransferase family protein</fullName>
    </submittedName>
</protein>
<dbReference type="EMBL" id="CP024087">
    <property type="protein sequence ID" value="AYF26827.1"/>
    <property type="molecule type" value="Genomic_DNA"/>
</dbReference>
<organism evidence="6 7">
    <name type="scientific">Micromonospora tulbaghiae</name>
    <dbReference type="NCBI Taxonomy" id="479978"/>
    <lineage>
        <taxon>Bacteria</taxon>
        <taxon>Bacillati</taxon>
        <taxon>Actinomycetota</taxon>
        <taxon>Actinomycetes</taxon>
        <taxon>Micromonosporales</taxon>
        <taxon>Micromonosporaceae</taxon>
        <taxon>Micromonospora</taxon>
    </lineage>
</organism>
<dbReference type="GO" id="GO:0042802">
    <property type="term" value="F:identical protein binding"/>
    <property type="evidence" value="ECO:0007669"/>
    <property type="project" value="TreeGrafter"/>
</dbReference>